<dbReference type="EMBL" id="QWFX01000013">
    <property type="protein sequence ID" value="RIJ28008.1"/>
    <property type="molecule type" value="Genomic_DNA"/>
</dbReference>
<evidence type="ECO:0000313" key="2">
    <source>
        <dbReference type="EMBL" id="RIJ28008.1"/>
    </source>
</evidence>
<keyword evidence="1" id="KW-0812">Transmembrane</keyword>
<comment type="similarity">
    <text evidence="1">Belongs to the SURF1 family.</text>
</comment>
<comment type="caution">
    <text evidence="2">The sequence shown here is derived from an EMBL/GenBank/DDBJ whole genome shotgun (WGS) entry which is preliminary data.</text>
</comment>
<dbReference type="RefSeq" id="WP_119376544.1">
    <property type="nucleotide sequence ID" value="NZ_QWFX01000013.1"/>
</dbReference>
<keyword evidence="1" id="KW-0472">Membrane</keyword>
<keyword evidence="1" id="KW-1133">Transmembrane helix</keyword>
<keyword evidence="3" id="KW-1185">Reference proteome</keyword>
<gene>
    <name evidence="2" type="ORF">D1223_11345</name>
</gene>
<proteinExistence type="inferred from homology"/>
<dbReference type="OrthoDB" id="6079986at2"/>
<evidence type="ECO:0000256" key="1">
    <source>
        <dbReference type="RuleBase" id="RU363076"/>
    </source>
</evidence>
<name>A0A399R9C5_9PROT</name>
<dbReference type="Pfam" id="PF02104">
    <property type="entry name" value="SURF1"/>
    <property type="match status" value="1"/>
</dbReference>
<dbReference type="AlphaFoldDB" id="A0A399R9C5"/>
<accession>A0A399R9C5</accession>
<protein>
    <recommendedName>
        <fullName evidence="1">SURF1-like protein</fullName>
    </recommendedName>
</protein>
<organism evidence="2 3">
    <name type="scientific">Henriciella mobilis</name>
    <dbReference type="NCBI Taxonomy" id="2305467"/>
    <lineage>
        <taxon>Bacteria</taxon>
        <taxon>Pseudomonadati</taxon>
        <taxon>Pseudomonadota</taxon>
        <taxon>Alphaproteobacteria</taxon>
        <taxon>Hyphomonadales</taxon>
        <taxon>Hyphomonadaceae</taxon>
        <taxon>Henriciella</taxon>
    </lineage>
</organism>
<keyword evidence="1" id="KW-1003">Cell membrane</keyword>
<evidence type="ECO:0000313" key="3">
    <source>
        <dbReference type="Proteomes" id="UP000266385"/>
    </source>
</evidence>
<comment type="subcellular location">
    <subcellularLocation>
        <location evidence="1">Cell membrane</location>
        <topology evidence="1">Multi-pass membrane protein</topology>
    </subcellularLocation>
</comment>
<dbReference type="GO" id="GO:0005886">
    <property type="term" value="C:plasma membrane"/>
    <property type="evidence" value="ECO:0007669"/>
    <property type="project" value="UniProtKB-SubCell"/>
</dbReference>
<reference evidence="2 3" key="1">
    <citation type="submission" date="2018-08" db="EMBL/GenBank/DDBJ databases">
        <title>Henriciella mobilis sp. nov., isolated from seawater.</title>
        <authorList>
            <person name="Cheng H."/>
            <person name="Wu Y.-H."/>
            <person name="Xu X.-W."/>
            <person name="Guo L.-L."/>
        </authorList>
    </citation>
    <scope>NUCLEOTIDE SEQUENCE [LARGE SCALE GENOMIC DNA]</scope>
    <source>
        <strain evidence="2 3">JN25</strain>
    </source>
</reference>
<feature type="transmembrane region" description="Helical" evidence="1">
    <location>
        <begin position="6"/>
        <end position="24"/>
    </location>
</feature>
<dbReference type="Proteomes" id="UP000266385">
    <property type="component" value="Unassembled WGS sequence"/>
</dbReference>
<feature type="transmembrane region" description="Helical" evidence="1">
    <location>
        <begin position="199"/>
        <end position="219"/>
    </location>
</feature>
<sequence>MSFRPLPLMSVLTIVSLAILIWLGNWQYGRYSEKLGKAPEEAAQFGPVLVDVDTANPGNAQQVYGIVDGEAVWRRYLPGRIDGQGELVLVLWDATSGTRPVPMAISDAGPVAYEANVFIREPGKQSFGGKNDPANDSWYHFDGRAMLSNLGYEMDTQPRVVEPDILTVRLAEELSRSRQTENPYATPVVRDPLPPERHFGYALTWWGLAIALIGVYAAFHHSRGRLRFKKQD</sequence>
<dbReference type="InterPro" id="IPR002994">
    <property type="entry name" value="Surf1/Shy1"/>
</dbReference>